<feature type="transmembrane region" description="Helical" evidence="5">
    <location>
        <begin position="255"/>
        <end position="273"/>
    </location>
</feature>
<dbReference type="Proteomes" id="UP000274097">
    <property type="component" value="Unassembled WGS sequence"/>
</dbReference>
<evidence type="ECO:0000259" key="6">
    <source>
        <dbReference type="Pfam" id="PF04932"/>
    </source>
</evidence>
<proteinExistence type="predicted"/>
<comment type="subcellular location">
    <subcellularLocation>
        <location evidence="1">Membrane</location>
        <topology evidence="1">Multi-pass membrane protein</topology>
    </subcellularLocation>
</comment>
<evidence type="ECO:0000313" key="7">
    <source>
        <dbReference type="EMBL" id="RKK05376.1"/>
    </source>
</evidence>
<evidence type="ECO:0000256" key="3">
    <source>
        <dbReference type="ARBA" id="ARBA00022989"/>
    </source>
</evidence>
<dbReference type="InParanoid" id="A0A3A9JNF3"/>
<keyword evidence="2 5" id="KW-0812">Transmembrane</keyword>
<evidence type="ECO:0000313" key="9">
    <source>
        <dbReference type="Proteomes" id="UP000274097"/>
    </source>
</evidence>
<dbReference type="EMBL" id="RAQU01000017">
    <property type="protein sequence ID" value="RKK05376.1"/>
    <property type="molecule type" value="Genomic_DNA"/>
</dbReference>
<accession>A0A3A9JNF3</accession>
<feature type="transmembrane region" description="Helical" evidence="5">
    <location>
        <begin position="413"/>
        <end position="434"/>
    </location>
</feature>
<evidence type="ECO:0000313" key="10">
    <source>
        <dbReference type="Proteomes" id="UP000278036"/>
    </source>
</evidence>
<sequence length="468" mass="50150">MRGAACPCHAAPAAPDMTAIATARAQERDLGDIYLRALAGLLVGYAFLGKGFAYFGIPPLFVGEMLFLGGLVMLLRSGCLLATCTAFPNLVLLILAGWVVTRTVPFLGIHGVDAIRDSVVVLYGAFAFVVCSLVIEKPGRLADALRFLGTFSLAFGASGGLLYVLSTTSLFSVITWPDGALPIMSIRSGEVASHLAGAALYGLLLRRRAGVAWTVLLLLGIGAVSAQSRGGMLAIIVPVAIAAVISGRLARLTRIVVVLGLLFSTSLALQLEFEFGRVDERTGGAEARVVSAEQFLTNALSILDDQGPAELSGPKQWRLMWWGKIQDYTLHGPYFWTGKGFGIGLAEDDGFVVWEGEGQTTVRSPHNANITMLARAGVPGLTLWIFLMLSWFAMMLRSMLEARRRGEEEWANAFLYIGCYLLGILVDSSFDVALEGPMLGIWFWCLFGLGVGASLVYRAAGSETAARR</sequence>
<evidence type="ECO:0000256" key="2">
    <source>
        <dbReference type="ARBA" id="ARBA00022692"/>
    </source>
</evidence>
<feature type="transmembrane region" description="Helical" evidence="5">
    <location>
        <begin position="90"/>
        <end position="112"/>
    </location>
</feature>
<dbReference type="EMBL" id="RFLX01000024">
    <property type="protein sequence ID" value="RMI19147.1"/>
    <property type="molecule type" value="Genomic_DNA"/>
</dbReference>
<feature type="transmembrane region" description="Helical" evidence="5">
    <location>
        <begin position="61"/>
        <end position="83"/>
    </location>
</feature>
<feature type="transmembrane region" description="Helical" evidence="5">
    <location>
        <begin position="147"/>
        <end position="174"/>
    </location>
</feature>
<dbReference type="AlphaFoldDB" id="A0A3A9JNF3"/>
<feature type="transmembrane region" description="Helical" evidence="5">
    <location>
        <begin position="372"/>
        <end position="392"/>
    </location>
</feature>
<feature type="transmembrane region" description="Helical" evidence="5">
    <location>
        <begin position="180"/>
        <end position="203"/>
    </location>
</feature>
<dbReference type="InterPro" id="IPR051533">
    <property type="entry name" value="WaaL-like"/>
</dbReference>
<reference evidence="7 10" key="1">
    <citation type="submission" date="2018-09" db="EMBL/GenBank/DDBJ databases">
        <title>Roseomonas sp. nov., isolated from feces of Tibetan antelopes in the Qinghai-Tibet plateau, China.</title>
        <authorList>
            <person name="Tian Z."/>
        </authorList>
    </citation>
    <scope>NUCLEOTIDE SEQUENCE [LARGE SCALE GENOMIC DNA]</scope>
    <source>
        <strain evidence="8 9">Z23</strain>
        <strain evidence="7 10">Z24</strain>
    </source>
</reference>
<dbReference type="InterPro" id="IPR007016">
    <property type="entry name" value="O-antigen_ligase-rel_domated"/>
</dbReference>
<feature type="transmembrane region" description="Helical" evidence="5">
    <location>
        <begin position="440"/>
        <end position="460"/>
    </location>
</feature>
<dbReference type="PANTHER" id="PTHR37422">
    <property type="entry name" value="TEICHURONIC ACID BIOSYNTHESIS PROTEIN TUAE"/>
    <property type="match status" value="1"/>
</dbReference>
<dbReference type="GO" id="GO:0016020">
    <property type="term" value="C:membrane"/>
    <property type="evidence" value="ECO:0007669"/>
    <property type="project" value="UniProtKB-SubCell"/>
</dbReference>
<protein>
    <submittedName>
        <fullName evidence="7">O-antigen ligase domain-containing protein</fullName>
    </submittedName>
</protein>
<keyword evidence="9" id="KW-1185">Reference proteome</keyword>
<keyword evidence="7" id="KW-0436">Ligase</keyword>
<feature type="domain" description="O-antigen ligase-related" evidence="6">
    <location>
        <begin position="215"/>
        <end position="385"/>
    </location>
</feature>
<evidence type="ECO:0000256" key="5">
    <source>
        <dbReference type="SAM" id="Phobius"/>
    </source>
</evidence>
<gene>
    <name evidence="7" type="ORF">D6Z83_04470</name>
    <name evidence="8" type="ORF">EBE87_21755</name>
</gene>
<name>A0A3A9JNF3_9PROT</name>
<dbReference type="Proteomes" id="UP000278036">
    <property type="component" value="Unassembled WGS sequence"/>
</dbReference>
<dbReference type="PANTHER" id="PTHR37422:SF13">
    <property type="entry name" value="LIPOPOLYSACCHARIDE BIOSYNTHESIS PROTEIN PA4999-RELATED"/>
    <property type="match status" value="1"/>
</dbReference>
<feature type="transmembrane region" description="Helical" evidence="5">
    <location>
        <begin position="33"/>
        <end position="55"/>
    </location>
</feature>
<organism evidence="7 10">
    <name type="scientific">Teichococcus wenyumeiae</name>
    <dbReference type="NCBI Taxonomy" id="2478470"/>
    <lineage>
        <taxon>Bacteria</taxon>
        <taxon>Pseudomonadati</taxon>
        <taxon>Pseudomonadota</taxon>
        <taxon>Alphaproteobacteria</taxon>
        <taxon>Acetobacterales</taxon>
        <taxon>Roseomonadaceae</taxon>
        <taxon>Roseomonas</taxon>
    </lineage>
</organism>
<comment type="caution">
    <text evidence="7">The sequence shown here is derived from an EMBL/GenBank/DDBJ whole genome shotgun (WGS) entry which is preliminary data.</text>
</comment>
<dbReference type="GO" id="GO:0016874">
    <property type="term" value="F:ligase activity"/>
    <property type="evidence" value="ECO:0007669"/>
    <property type="project" value="UniProtKB-KW"/>
</dbReference>
<evidence type="ECO:0000313" key="8">
    <source>
        <dbReference type="EMBL" id="RMI19147.1"/>
    </source>
</evidence>
<dbReference type="Pfam" id="PF04932">
    <property type="entry name" value="Wzy_C"/>
    <property type="match status" value="1"/>
</dbReference>
<keyword evidence="3 5" id="KW-1133">Transmembrane helix</keyword>
<evidence type="ECO:0000256" key="4">
    <source>
        <dbReference type="ARBA" id="ARBA00023136"/>
    </source>
</evidence>
<evidence type="ECO:0000256" key="1">
    <source>
        <dbReference type="ARBA" id="ARBA00004141"/>
    </source>
</evidence>
<keyword evidence="4 5" id="KW-0472">Membrane</keyword>
<feature type="transmembrane region" description="Helical" evidence="5">
    <location>
        <begin position="232"/>
        <end position="250"/>
    </location>
</feature>
<feature type="transmembrane region" description="Helical" evidence="5">
    <location>
        <begin position="118"/>
        <end position="135"/>
    </location>
</feature>
<feature type="transmembrane region" description="Helical" evidence="5">
    <location>
        <begin position="210"/>
        <end position="226"/>
    </location>
</feature>